<protein>
    <submittedName>
        <fullName evidence="3">Uncharacterized protein</fullName>
    </submittedName>
</protein>
<feature type="transmembrane region" description="Helical" evidence="2">
    <location>
        <begin position="106"/>
        <end position="132"/>
    </location>
</feature>
<sequence>MAFDSDTLNSIYASTQGFCHRCRRKLAFSRFGLHDGRGAWDIDAVSPHPKVTALLPGCLRCVQKPTPRRLPRSAPAPVVGDDKPAARPEAGGEPAPDEDTPIGDTALVGGAAGAVIGGLWGAVLGGLIAIGLQLWG</sequence>
<dbReference type="RefSeq" id="WP_224190958.1">
    <property type="nucleotide sequence ID" value="NZ_JAIRAU010000004.1"/>
</dbReference>
<feature type="region of interest" description="Disordered" evidence="1">
    <location>
        <begin position="65"/>
        <end position="104"/>
    </location>
</feature>
<organism evidence="3 4">
    <name type="scientific">Nannocystis pusilla</name>
    <dbReference type="NCBI Taxonomy" id="889268"/>
    <lineage>
        <taxon>Bacteria</taxon>
        <taxon>Pseudomonadati</taxon>
        <taxon>Myxococcota</taxon>
        <taxon>Polyangia</taxon>
        <taxon>Nannocystales</taxon>
        <taxon>Nannocystaceae</taxon>
        <taxon>Nannocystis</taxon>
    </lineage>
</organism>
<gene>
    <name evidence="3" type="ORF">K7C98_07900</name>
</gene>
<dbReference type="EMBL" id="JAIRAU010000004">
    <property type="protein sequence ID" value="MBZ5709180.1"/>
    <property type="molecule type" value="Genomic_DNA"/>
</dbReference>
<evidence type="ECO:0000256" key="2">
    <source>
        <dbReference type="SAM" id="Phobius"/>
    </source>
</evidence>
<evidence type="ECO:0000313" key="4">
    <source>
        <dbReference type="Proteomes" id="UP001139031"/>
    </source>
</evidence>
<accession>A0ABS7TLU7</accession>
<proteinExistence type="predicted"/>
<keyword evidence="2" id="KW-0812">Transmembrane</keyword>
<reference evidence="3" key="1">
    <citation type="submission" date="2021-08" db="EMBL/GenBank/DDBJ databases">
        <authorList>
            <person name="Stevens D.C."/>
        </authorList>
    </citation>
    <scope>NUCLEOTIDE SEQUENCE</scope>
    <source>
        <strain evidence="3">DSM 53165</strain>
    </source>
</reference>
<dbReference type="Proteomes" id="UP001139031">
    <property type="component" value="Unassembled WGS sequence"/>
</dbReference>
<name>A0ABS7TLU7_9BACT</name>
<keyword evidence="2" id="KW-1133">Transmembrane helix</keyword>
<evidence type="ECO:0000256" key="1">
    <source>
        <dbReference type="SAM" id="MobiDB-lite"/>
    </source>
</evidence>
<keyword evidence="2" id="KW-0472">Membrane</keyword>
<evidence type="ECO:0000313" key="3">
    <source>
        <dbReference type="EMBL" id="MBZ5709180.1"/>
    </source>
</evidence>
<keyword evidence="4" id="KW-1185">Reference proteome</keyword>
<comment type="caution">
    <text evidence="3">The sequence shown here is derived from an EMBL/GenBank/DDBJ whole genome shotgun (WGS) entry which is preliminary data.</text>
</comment>